<dbReference type="EMBL" id="CDMZ01000050">
    <property type="protein sequence ID" value="CEM05429.1"/>
    <property type="molecule type" value="Genomic_DNA"/>
</dbReference>
<gene>
    <name evidence="1" type="ORF">Cvel_14614</name>
</gene>
<name>A0A0G4F1R1_9ALVE</name>
<accession>A0A0G4F1R1</accession>
<protein>
    <submittedName>
        <fullName evidence="1">Uncharacterized protein</fullName>
    </submittedName>
</protein>
<dbReference type="VEuPathDB" id="CryptoDB:Cvel_14614"/>
<proteinExistence type="predicted"/>
<dbReference type="PhylomeDB" id="A0A0G4F1R1"/>
<dbReference type="AlphaFoldDB" id="A0A0G4F1R1"/>
<evidence type="ECO:0000313" key="1">
    <source>
        <dbReference type="EMBL" id="CEM05429.1"/>
    </source>
</evidence>
<organism evidence="1">
    <name type="scientific">Chromera velia CCMP2878</name>
    <dbReference type="NCBI Taxonomy" id="1169474"/>
    <lineage>
        <taxon>Eukaryota</taxon>
        <taxon>Sar</taxon>
        <taxon>Alveolata</taxon>
        <taxon>Colpodellida</taxon>
        <taxon>Chromeraceae</taxon>
        <taxon>Chromera</taxon>
    </lineage>
</organism>
<reference evidence="1" key="1">
    <citation type="submission" date="2014-11" db="EMBL/GenBank/DDBJ databases">
        <authorList>
            <person name="Otto D Thomas"/>
            <person name="Naeem Raeece"/>
        </authorList>
    </citation>
    <scope>NUCLEOTIDE SEQUENCE</scope>
</reference>
<sequence length="109" mass="12836">MVLYPLHYPETRKLYLRIGSGLQVRTNKGFKAWKMESPGKALEFARMSRRFYPTTMSAVIHRAQFGGRGKYINMVEGGELRLLDQERKILERYLGVPLKRPKPVERRRI</sequence>